<feature type="non-terminal residue" evidence="2">
    <location>
        <position position="1"/>
    </location>
</feature>
<proteinExistence type="predicted"/>
<accession>A0AAD4QEP0</accession>
<organism evidence="2 3">
    <name type="scientific">Lactarius akahatsu</name>
    <dbReference type="NCBI Taxonomy" id="416441"/>
    <lineage>
        <taxon>Eukaryota</taxon>
        <taxon>Fungi</taxon>
        <taxon>Dikarya</taxon>
        <taxon>Basidiomycota</taxon>
        <taxon>Agaricomycotina</taxon>
        <taxon>Agaricomycetes</taxon>
        <taxon>Russulales</taxon>
        <taxon>Russulaceae</taxon>
        <taxon>Lactarius</taxon>
    </lineage>
</organism>
<dbReference type="SUPFAM" id="SSF54897">
    <property type="entry name" value="Protease propeptides/inhibitors"/>
    <property type="match status" value="1"/>
</dbReference>
<dbReference type="InterPro" id="IPR015366">
    <property type="entry name" value="S53_propep"/>
</dbReference>
<dbReference type="PANTHER" id="PTHR14218:SF32">
    <property type="entry name" value="TRIPEPTIDYL PEPTIDASE SED3 (AFU_ORTHOLOGUE AFUA_3G08930)"/>
    <property type="match status" value="1"/>
</dbReference>
<dbReference type="Pfam" id="PF09286">
    <property type="entry name" value="Pro-kuma_activ"/>
    <property type="match status" value="1"/>
</dbReference>
<evidence type="ECO:0000313" key="3">
    <source>
        <dbReference type="Proteomes" id="UP001201163"/>
    </source>
</evidence>
<dbReference type="InterPro" id="IPR050819">
    <property type="entry name" value="Tripeptidyl-peptidase_I"/>
</dbReference>
<protein>
    <recommendedName>
        <fullName evidence="1">Peptidase S53 activation domain-containing protein</fullName>
    </recommendedName>
</protein>
<dbReference type="Proteomes" id="UP001201163">
    <property type="component" value="Unassembled WGS sequence"/>
</dbReference>
<evidence type="ECO:0000259" key="1">
    <source>
        <dbReference type="SMART" id="SM00944"/>
    </source>
</evidence>
<feature type="non-terminal residue" evidence="2">
    <location>
        <position position="93"/>
    </location>
</feature>
<dbReference type="PANTHER" id="PTHR14218">
    <property type="entry name" value="PROTEASE S8 TRIPEPTIDYL PEPTIDASE I CLN2"/>
    <property type="match status" value="1"/>
</dbReference>
<evidence type="ECO:0000313" key="2">
    <source>
        <dbReference type="EMBL" id="KAH8993918.1"/>
    </source>
</evidence>
<dbReference type="GO" id="GO:0008240">
    <property type="term" value="F:tripeptidyl-peptidase activity"/>
    <property type="evidence" value="ECO:0007669"/>
    <property type="project" value="TreeGrafter"/>
</dbReference>
<dbReference type="GO" id="GO:0004175">
    <property type="term" value="F:endopeptidase activity"/>
    <property type="evidence" value="ECO:0007669"/>
    <property type="project" value="TreeGrafter"/>
</dbReference>
<name>A0AAD4QEP0_9AGAM</name>
<reference evidence="2" key="1">
    <citation type="submission" date="2022-01" db="EMBL/GenBank/DDBJ databases">
        <title>Comparative genomics reveals a dynamic genome evolution in the ectomycorrhizal milk-cap (Lactarius) mushrooms.</title>
        <authorList>
            <consortium name="DOE Joint Genome Institute"/>
            <person name="Lebreton A."/>
            <person name="Tang N."/>
            <person name="Kuo A."/>
            <person name="LaButti K."/>
            <person name="Drula E."/>
            <person name="Barry K."/>
            <person name="Clum A."/>
            <person name="Lipzen A."/>
            <person name="Mousain D."/>
            <person name="Ng V."/>
            <person name="Wang R."/>
            <person name="Wang X."/>
            <person name="Dai Y."/>
            <person name="Henrissat B."/>
            <person name="Grigoriev I.V."/>
            <person name="Guerin-Laguette A."/>
            <person name="Yu F."/>
            <person name="Martin F.M."/>
        </authorList>
    </citation>
    <scope>NUCLEOTIDE SEQUENCE</scope>
    <source>
        <strain evidence="2">QP</strain>
    </source>
</reference>
<dbReference type="EMBL" id="JAKELL010000016">
    <property type="protein sequence ID" value="KAH8993918.1"/>
    <property type="molecule type" value="Genomic_DNA"/>
</dbReference>
<keyword evidence="3" id="KW-1185">Reference proteome</keyword>
<dbReference type="SMART" id="SM00944">
    <property type="entry name" value="Pro-kuma_activ"/>
    <property type="match status" value="1"/>
</dbReference>
<feature type="domain" description="Peptidase S53 activation" evidence="1">
    <location>
        <begin position="1"/>
        <end position="91"/>
    </location>
</feature>
<gene>
    <name evidence="2" type="ORF">EDB92DRAFT_1779397</name>
</gene>
<sequence>PLVAPHPDALALVHSWLGHHGVPPASVSATHGGGWLTVAAVPVPQANALLGASYQLYRHAETHETVLRTLGYALPAALLAHVRTVVPTTHFGS</sequence>
<dbReference type="AlphaFoldDB" id="A0AAD4QEP0"/>
<dbReference type="GO" id="GO:0006508">
    <property type="term" value="P:proteolysis"/>
    <property type="evidence" value="ECO:0007669"/>
    <property type="project" value="TreeGrafter"/>
</dbReference>
<comment type="caution">
    <text evidence="2">The sequence shown here is derived from an EMBL/GenBank/DDBJ whole genome shotgun (WGS) entry which is preliminary data.</text>
</comment>